<keyword evidence="1" id="KW-0472">Membrane</keyword>
<dbReference type="InterPro" id="IPR000073">
    <property type="entry name" value="AB_hydrolase_1"/>
</dbReference>
<evidence type="ECO:0000256" key="1">
    <source>
        <dbReference type="SAM" id="Phobius"/>
    </source>
</evidence>
<dbReference type="SUPFAM" id="SSF53474">
    <property type="entry name" value="alpha/beta-Hydrolases"/>
    <property type="match status" value="1"/>
</dbReference>
<feature type="domain" description="AB hydrolase-1" evidence="2">
    <location>
        <begin position="231"/>
        <end position="343"/>
    </location>
</feature>
<dbReference type="Pfam" id="PF00561">
    <property type="entry name" value="Abhydrolase_1"/>
    <property type="match status" value="1"/>
</dbReference>
<dbReference type="PANTHER" id="PTHR37471">
    <property type="entry name" value="UNNAMED PRODUCT"/>
    <property type="match status" value="1"/>
</dbReference>
<dbReference type="AlphaFoldDB" id="A0A9N9D9D7"/>
<dbReference type="PANTHER" id="PTHR37471:SF1">
    <property type="entry name" value="AB HYDROLASE-1 DOMAIN-CONTAINING PROTEIN"/>
    <property type="match status" value="1"/>
</dbReference>
<dbReference type="Gene3D" id="3.40.50.1820">
    <property type="entry name" value="alpha/beta hydrolase"/>
    <property type="match status" value="1"/>
</dbReference>
<feature type="transmembrane region" description="Helical" evidence="1">
    <location>
        <begin position="12"/>
        <end position="33"/>
    </location>
</feature>
<keyword evidence="1" id="KW-1133">Transmembrane helix</keyword>
<comment type="caution">
    <text evidence="3">The sequence shown here is derived from an EMBL/GenBank/DDBJ whole genome shotgun (WGS) entry which is preliminary data.</text>
</comment>
<sequence>MIRDNLIMRICVRSFAWVYSFPIPIISFIYYVFYVTQRKSLLDELLPYTFSSEILNPSWSGFLHYWLGVELTRIELYKYCFCTIDKFEDWLEGWFNIGHKKSTINQIYRDNFAEWLSWGFFSISLETARNHLEYSKEIDEIIESVEKSKNIKFREGYNPNCECIKLTLDPVKAIPKPFILYTVKSILNGYWSSTLEFDIQEGSHPSRISYWYYDPHSRHDSFPSKKKCHKKPIVFIHGVGGGLFCYSNFIRKLSKLGRPLFLVELPYVSMQMVEDVPTMEETVREIKKMLISRNFQKAIFVGHSLGSVVCSWMLKEARKYIGGLILVDPIIFLLHHPNVAYNFKYRTPRAASECILYISSRYILPNKTYVYISENDNLVPSKEVYKYLVKHNVNVHMMHKLDHGSFLFDTRWENQIIADVLKCCNSRS</sequence>
<name>A0A9N9D9D7_9GLOM</name>
<dbReference type="Proteomes" id="UP000789759">
    <property type="component" value="Unassembled WGS sequence"/>
</dbReference>
<dbReference type="OrthoDB" id="6431331at2759"/>
<gene>
    <name evidence="3" type="ORF">CPELLU_LOCUS8473</name>
</gene>
<keyword evidence="1" id="KW-0812">Transmembrane</keyword>
<evidence type="ECO:0000313" key="3">
    <source>
        <dbReference type="EMBL" id="CAG8632794.1"/>
    </source>
</evidence>
<evidence type="ECO:0000313" key="4">
    <source>
        <dbReference type="Proteomes" id="UP000789759"/>
    </source>
</evidence>
<accession>A0A9N9D9D7</accession>
<protein>
    <submittedName>
        <fullName evidence="3">8448_t:CDS:1</fullName>
    </submittedName>
</protein>
<dbReference type="InterPro" id="IPR029058">
    <property type="entry name" value="AB_hydrolase_fold"/>
</dbReference>
<keyword evidence="4" id="KW-1185">Reference proteome</keyword>
<evidence type="ECO:0000259" key="2">
    <source>
        <dbReference type="Pfam" id="PF00561"/>
    </source>
</evidence>
<reference evidence="3" key="1">
    <citation type="submission" date="2021-06" db="EMBL/GenBank/DDBJ databases">
        <authorList>
            <person name="Kallberg Y."/>
            <person name="Tangrot J."/>
            <person name="Rosling A."/>
        </authorList>
    </citation>
    <scope>NUCLEOTIDE SEQUENCE</scope>
    <source>
        <strain evidence="3">FL966</strain>
    </source>
</reference>
<organism evidence="3 4">
    <name type="scientific">Cetraspora pellucida</name>
    <dbReference type="NCBI Taxonomy" id="1433469"/>
    <lineage>
        <taxon>Eukaryota</taxon>
        <taxon>Fungi</taxon>
        <taxon>Fungi incertae sedis</taxon>
        <taxon>Mucoromycota</taxon>
        <taxon>Glomeromycotina</taxon>
        <taxon>Glomeromycetes</taxon>
        <taxon>Diversisporales</taxon>
        <taxon>Gigasporaceae</taxon>
        <taxon>Cetraspora</taxon>
    </lineage>
</organism>
<proteinExistence type="predicted"/>
<dbReference type="EMBL" id="CAJVQA010006037">
    <property type="protein sequence ID" value="CAG8632794.1"/>
    <property type="molecule type" value="Genomic_DNA"/>
</dbReference>